<protein>
    <recommendedName>
        <fullName evidence="15">Myb/SANT-like domain-containing protein</fullName>
    </recommendedName>
</protein>
<dbReference type="PANTHER" id="PTHR22930:SF221">
    <property type="entry name" value="NUCLEASE HARBI1"/>
    <property type="match status" value="1"/>
</dbReference>
<evidence type="ECO:0000256" key="4">
    <source>
        <dbReference type="ARBA" id="ARBA00022722"/>
    </source>
</evidence>
<evidence type="ECO:0000259" key="11">
    <source>
        <dbReference type="Pfam" id="PF13359"/>
    </source>
</evidence>
<evidence type="ECO:0000256" key="8">
    <source>
        <dbReference type="SAM" id="MobiDB-lite"/>
    </source>
</evidence>
<evidence type="ECO:0000256" key="3">
    <source>
        <dbReference type="ARBA" id="ARBA00006958"/>
    </source>
</evidence>
<feature type="compositionally biased region" description="Basic and acidic residues" evidence="8">
    <location>
        <begin position="687"/>
        <end position="698"/>
    </location>
</feature>
<dbReference type="Pfam" id="PF12776">
    <property type="entry name" value="Myb_DNA-bind_3"/>
    <property type="match status" value="1"/>
</dbReference>
<keyword evidence="6" id="KW-0378">Hydrolase</keyword>
<dbReference type="EMBL" id="JAZDWU010000004">
    <property type="protein sequence ID" value="KAL0005607.1"/>
    <property type="molecule type" value="Genomic_DNA"/>
</dbReference>
<comment type="cofactor">
    <cofactor evidence="1">
        <name>a divalent metal cation</name>
        <dbReference type="ChEBI" id="CHEBI:60240"/>
    </cofactor>
</comment>
<dbReference type="Pfam" id="PF26138">
    <property type="entry name" value="DUF8040"/>
    <property type="match status" value="1"/>
</dbReference>
<dbReference type="PANTHER" id="PTHR22930">
    <property type="match status" value="1"/>
</dbReference>
<keyword evidence="9" id="KW-0812">Transmembrane</keyword>
<evidence type="ECO:0000256" key="7">
    <source>
        <dbReference type="ARBA" id="ARBA00023242"/>
    </source>
</evidence>
<evidence type="ECO:0000256" key="6">
    <source>
        <dbReference type="ARBA" id="ARBA00022801"/>
    </source>
</evidence>
<evidence type="ECO:0008006" key="15">
    <source>
        <dbReference type="Google" id="ProtNLM"/>
    </source>
</evidence>
<feature type="domain" description="DDE Tnp4" evidence="11">
    <location>
        <begin position="519"/>
        <end position="675"/>
    </location>
</feature>
<reference evidence="13 14" key="1">
    <citation type="submission" date="2024-01" db="EMBL/GenBank/DDBJ databases">
        <title>A telomere-to-telomere, gap-free genome of sweet tea (Lithocarpus litseifolius).</title>
        <authorList>
            <person name="Zhou J."/>
        </authorList>
    </citation>
    <scope>NUCLEOTIDE SEQUENCE [LARGE SCALE GENOMIC DNA]</scope>
    <source>
        <strain evidence="13">Zhou-2022a</strain>
        <tissue evidence="13">Leaf</tissue>
    </source>
</reference>
<name>A0AAW2D5G7_9ROSI</name>
<dbReference type="GO" id="GO:0005634">
    <property type="term" value="C:nucleus"/>
    <property type="evidence" value="ECO:0007669"/>
    <property type="project" value="UniProtKB-SubCell"/>
</dbReference>
<evidence type="ECO:0000313" key="13">
    <source>
        <dbReference type="EMBL" id="KAL0005607.1"/>
    </source>
</evidence>
<dbReference type="GO" id="GO:0004518">
    <property type="term" value="F:nuclease activity"/>
    <property type="evidence" value="ECO:0007669"/>
    <property type="project" value="UniProtKB-KW"/>
</dbReference>
<organism evidence="13 14">
    <name type="scientific">Lithocarpus litseifolius</name>
    <dbReference type="NCBI Taxonomy" id="425828"/>
    <lineage>
        <taxon>Eukaryota</taxon>
        <taxon>Viridiplantae</taxon>
        <taxon>Streptophyta</taxon>
        <taxon>Embryophyta</taxon>
        <taxon>Tracheophyta</taxon>
        <taxon>Spermatophyta</taxon>
        <taxon>Magnoliopsida</taxon>
        <taxon>eudicotyledons</taxon>
        <taxon>Gunneridae</taxon>
        <taxon>Pentapetalae</taxon>
        <taxon>rosids</taxon>
        <taxon>fabids</taxon>
        <taxon>Fagales</taxon>
        <taxon>Fagaceae</taxon>
        <taxon>Lithocarpus</taxon>
    </lineage>
</organism>
<comment type="caution">
    <text evidence="13">The sequence shown here is derived from an EMBL/GenBank/DDBJ whole genome shotgun (WGS) entry which is preliminary data.</text>
</comment>
<evidence type="ECO:0000313" key="14">
    <source>
        <dbReference type="Proteomes" id="UP001459277"/>
    </source>
</evidence>
<evidence type="ECO:0000259" key="12">
    <source>
        <dbReference type="Pfam" id="PF26138"/>
    </source>
</evidence>
<keyword evidence="9" id="KW-1133">Transmembrane helix</keyword>
<keyword evidence="5" id="KW-0479">Metal-binding</keyword>
<feature type="region of interest" description="Disordered" evidence="8">
    <location>
        <begin position="687"/>
        <end position="706"/>
    </location>
</feature>
<proteinExistence type="inferred from homology"/>
<comment type="subcellular location">
    <subcellularLocation>
        <location evidence="2">Nucleus</location>
    </subcellularLocation>
</comment>
<dbReference type="GO" id="GO:0046872">
    <property type="term" value="F:metal ion binding"/>
    <property type="evidence" value="ECO:0007669"/>
    <property type="project" value="UniProtKB-KW"/>
</dbReference>
<evidence type="ECO:0000256" key="5">
    <source>
        <dbReference type="ARBA" id="ARBA00022723"/>
    </source>
</evidence>
<keyword evidence="9" id="KW-0472">Membrane</keyword>
<keyword evidence="14" id="KW-1185">Reference proteome</keyword>
<evidence type="ECO:0000256" key="2">
    <source>
        <dbReference type="ARBA" id="ARBA00004123"/>
    </source>
</evidence>
<evidence type="ECO:0000259" key="10">
    <source>
        <dbReference type="Pfam" id="PF12776"/>
    </source>
</evidence>
<evidence type="ECO:0000256" key="9">
    <source>
        <dbReference type="SAM" id="Phobius"/>
    </source>
</evidence>
<dbReference type="AlphaFoldDB" id="A0AAW2D5G7"/>
<feature type="domain" description="DUF8040" evidence="12">
    <location>
        <begin position="403"/>
        <end position="458"/>
    </location>
</feature>
<dbReference type="Proteomes" id="UP001459277">
    <property type="component" value="Unassembled WGS sequence"/>
</dbReference>
<feature type="compositionally biased region" description="Basic and acidic residues" evidence="8">
    <location>
        <begin position="240"/>
        <end position="250"/>
    </location>
</feature>
<dbReference type="InterPro" id="IPR027806">
    <property type="entry name" value="HARBI1_dom"/>
</dbReference>
<keyword evidence="7" id="KW-0539">Nucleus</keyword>
<feature type="region of interest" description="Disordered" evidence="8">
    <location>
        <begin position="231"/>
        <end position="299"/>
    </location>
</feature>
<sequence length="811" mass="92779">MHRAVGRNGLPLIVLRGSGNYFPKSQPIPSPYIFTSFFSVIALLLSSIAVVVLHHDFQLLSPIAVIVLHHDFQMVKNRETSNPNTKQSQNSSNVRVQWPSRVTTIFCEACVDEVFKGNRPNTHFSKKGWANIIATFEKKTGKEYPRVKYKHKWDSLKKDWVLWNKLKGSETGLGWDAAKGTIAATDEWWERKLMEVPEAAKFREKGLENVDLLDIMFKDIAATGDLAWAPTSGVLPDDLETPKEGLRDTSTDSSSPNDDDDVHEDETHNLTQPPNPIQNKGKKRVLPSSTQSKGKKGGTALQLTQQLSCICDSVELRNLACSVEPSSTIRNVMERVCTIDGIEKGDIPMDYNDHIDNSDEDHSYDVENDEYDDEELYDLAVAGCHVAVTYYMKYIDKQPCRDSEQTGYIWLMDCLTGNETKCYEMFRMKPHVFLQLCNVLQHTYGLQHTRHIRLEESIERFQHFGETIHRHFHRVLKCLNMMSMDIFKPSDPTFSVVPRHIQKNPLYMPHFQDCIGATDGTHIQVVVGDDKKVAYYNRKGVTSFNVMAACDFDLLFTFVMAGWEGAAHDTRMFVDAICRQSVNFPKPPPVDAGYPLRKGYLPPYKGQRYHLSDFRRAGRGNHIEERFNYVHSSLRSAIERTFGVWKNKWKILKQMPPYDIKHQRNIIVATCVLHNFIRKHDREDEGFNWDEHDLDRPRSNNSGEGTEHSENFFLLKQLKFKVNFVDNQSSFYIYYPTDEKMANKFIVMSDAVFHKQGDPKATHDHPSCISQRISQSRVKARGIPEIATTTIVTNGETIPTGALKYVGAENP</sequence>
<feature type="transmembrane region" description="Helical" evidence="9">
    <location>
        <begin position="32"/>
        <end position="53"/>
    </location>
</feature>
<dbReference type="InterPro" id="IPR058353">
    <property type="entry name" value="DUF8040"/>
</dbReference>
<keyword evidence="4" id="KW-0540">Nuclease</keyword>
<accession>A0AAW2D5G7</accession>
<feature type="domain" description="Myb/SANT-like" evidence="10">
    <location>
        <begin position="98"/>
        <end position="191"/>
    </location>
</feature>
<dbReference type="InterPro" id="IPR024752">
    <property type="entry name" value="Myb/SANT-like_dom"/>
</dbReference>
<dbReference type="GO" id="GO:0016787">
    <property type="term" value="F:hydrolase activity"/>
    <property type="evidence" value="ECO:0007669"/>
    <property type="project" value="UniProtKB-KW"/>
</dbReference>
<evidence type="ECO:0000256" key="1">
    <source>
        <dbReference type="ARBA" id="ARBA00001968"/>
    </source>
</evidence>
<dbReference type="InterPro" id="IPR045249">
    <property type="entry name" value="HARBI1-like"/>
</dbReference>
<gene>
    <name evidence="13" type="ORF">SO802_013168</name>
</gene>
<comment type="similarity">
    <text evidence="3">Belongs to the HARBI1 family.</text>
</comment>
<dbReference type="Pfam" id="PF13359">
    <property type="entry name" value="DDE_Tnp_4"/>
    <property type="match status" value="1"/>
</dbReference>